<dbReference type="EMBL" id="AP014854">
    <property type="protein sequence ID" value="BAR99425.1"/>
    <property type="molecule type" value="Genomic_DNA"/>
</dbReference>
<accession>A0A182D1X5</accession>
<evidence type="ECO:0000313" key="2">
    <source>
        <dbReference type="EMBL" id="BAR99425.1"/>
    </source>
</evidence>
<proteinExistence type="predicted"/>
<organism evidence="2">
    <name type="scientific">Blastochloris viridis</name>
    <name type="common">Rhodopseudomonas viridis</name>
    <dbReference type="NCBI Taxonomy" id="1079"/>
    <lineage>
        <taxon>Bacteria</taxon>
        <taxon>Pseudomonadati</taxon>
        <taxon>Pseudomonadota</taxon>
        <taxon>Alphaproteobacteria</taxon>
        <taxon>Hyphomicrobiales</taxon>
        <taxon>Blastochloridaceae</taxon>
        <taxon>Blastochloris</taxon>
    </lineage>
</organism>
<gene>
    <name evidence="2" type="ORF">BV133_1832</name>
</gene>
<feature type="region of interest" description="Disordered" evidence="1">
    <location>
        <begin position="1"/>
        <end position="24"/>
    </location>
</feature>
<protein>
    <submittedName>
        <fullName evidence="2">Uncharacterized protein</fullName>
    </submittedName>
</protein>
<name>A0A182D1X5_BLAVI</name>
<evidence type="ECO:0000256" key="1">
    <source>
        <dbReference type="SAM" id="MobiDB-lite"/>
    </source>
</evidence>
<sequence>MQHTPDADQIQTGEAIEQQMTRPPNDAALVSRSIPAMAQMVASHIRAEFWTRDAAGSLRLSGQFT</sequence>
<dbReference type="AlphaFoldDB" id="A0A182D1X5"/>
<reference evidence="2" key="1">
    <citation type="journal article" date="2015" name="Genome Announc.">
        <title>Complete Genome Sequence of the Bacteriochlorophyll b-Producing Photosynthetic Bacterium Blastochloris viridis.</title>
        <authorList>
            <person name="Tsukatani Y."/>
            <person name="Hirose Y."/>
            <person name="Harada J."/>
            <person name="Misawa N."/>
            <person name="Mori K."/>
            <person name="Inoue K."/>
            <person name="Tamiaki H."/>
        </authorList>
    </citation>
    <scope>NUCLEOTIDE SEQUENCE [LARGE SCALE GENOMIC DNA]</scope>
    <source>
        <strain evidence="2">DSM 133</strain>
    </source>
</reference>